<dbReference type="PROSITE" id="PS51007">
    <property type="entry name" value="CYTC"/>
    <property type="match status" value="1"/>
</dbReference>
<feature type="chain" id="PRO_5047103215" evidence="7">
    <location>
        <begin position="21"/>
        <end position="129"/>
    </location>
</feature>
<dbReference type="Gene3D" id="1.10.760.10">
    <property type="entry name" value="Cytochrome c-like domain"/>
    <property type="match status" value="1"/>
</dbReference>
<dbReference type="PRINTS" id="PR00604">
    <property type="entry name" value="CYTCHRMECIAB"/>
</dbReference>
<reference evidence="9 10" key="1">
    <citation type="submission" date="2024-01" db="EMBL/GenBank/DDBJ databases">
        <title>Multi-omics insights into the function and evolution of sodium benzoate biodegradation pathways in Benzoatithermus flavus gen. nov., sp. nov. from hot spring.</title>
        <authorList>
            <person name="Hu C.-J."/>
            <person name="Li W.-J."/>
        </authorList>
    </citation>
    <scope>NUCLEOTIDE SEQUENCE [LARGE SCALE GENOMIC DNA]</scope>
    <source>
        <strain evidence="9 10">SYSU G07066</strain>
    </source>
</reference>
<evidence type="ECO:0000256" key="4">
    <source>
        <dbReference type="ARBA" id="ARBA00022982"/>
    </source>
</evidence>
<evidence type="ECO:0000256" key="7">
    <source>
        <dbReference type="SAM" id="SignalP"/>
    </source>
</evidence>
<dbReference type="PANTHER" id="PTHR11961">
    <property type="entry name" value="CYTOCHROME C"/>
    <property type="match status" value="1"/>
</dbReference>
<gene>
    <name evidence="9" type="ORF">U1T56_00905</name>
</gene>
<keyword evidence="3 6" id="KW-0479">Metal-binding</keyword>
<dbReference type="InterPro" id="IPR009056">
    <property type="entry name" value="Cyt_c-like_dom"/>
</dbReference>
<feature type="domain" description="Cytochrome c" evidence="8">
    <location>
        <begin position="30"/>
        <end position="129"/>
    </location>
</feature>
<keyword evidence="1" id="KW-0813">Transport</keyword>
<protein>
    <submittedName>
        <fullName evidence="9">C-type cytochrome</fullName>
    </submittedName>
</protein>
<evidence type="ECO:0000256" key="5">
    <source>
        <dbReference type="ARBA" id="ARBA00023004"/>
    </source>
</evidence>
<evidence type="ECO:0000256" key="2">
    <source>
        <dbReference type="ARBA" id="ARBA00022617"/>
    </source>
</evidence>
<accession>A0ABU8XKF9</accession>
<evidence type="ECO:0000313" key="9">
    <source>
        <dbReference type="EMBL" id="MEK0081695.1"/>
    </source>
</evidence>
<evidence type="ECO:0000256" key="6">
    <source>
        <dbReference type="PROSITE-ProRule" id="PRU00433"/>
    </source>
</evidence>
<dbReference type="Proteomes" id="UP001375743">
    <property type="component" value="Unassembled WGS sequence"/>
</dbReference>
<dbReference type="SUPFAM" id="SSF46626">
    <property type="entry name" value="Cytochrome c"/>
    <property type="match status" value="1"/>
</dbReference>
<keyword evidence="10" id="KW-1185">Reference proteome</keyword>
<proteinExistence type="predicted"/>
<sequence length="129" mass="13797">MIHKLGACLLALGLAAPALAADPAKSLEEARIAAGEVMFRQNCMTCHSPDTAKNAFGPSLSGVIGRPAGSLPRFAYSDALKSSGLVWTEDNLRKWMADNEKLVPGTRMRHVSITDPAAQDFLIAYIKSL</sequence>
<keyword evidence="5 6" id="KW-0408">Iron</keyword>
<keyword evidence="2 6" id="KW-0349">Heme</keyword>
<comment type="caution">
    <text evidence="9">The sequence shown here is derived from an EMBL/GenBank/DDBJ whole genome shotgun (WGS) entry which is preliminary data.</text>
</comment>
<evidence type="ECO:0000259" key="8">
    <source>
        <dbReference type="PROSITE" id="PS51007"/>
    </source>
</evidence>
<evidence type="ECO:0000256" key="1">
    <source>
        <dbReference type="ARBA" id="ARBA00022448"/>
    </source>
</evidence>
<name>A0ABU8XKF9_9PROT</name>
<keyword evidence="7" id="KW-0732">Signal</keyword>
<evidence type="ECO:0000313" key="10">
    <source>
        <dbReference type="Proteomes" id="UP001375743"/>
    </source>
</evidence>
<dbReference type="InterPro" id="IPR036909">
    <property type="entry name" value="Cyt_c-like_dom_sf"/>
</dbReference>
<dbReference type="EMBL" id="JBBLZC010000001">
    <property type="protein sequence ID" value="MEK0081695.1"/>
    <property type="molecule type" value="Genomic_DNA"/>
</dbReference>
<dbReference type="InterPro" id="IPR002327">
    <property type="entry name" value="Cyt_c_1A/1B"/>
</dbReference>
<dbReference type="Pfam" id="PF00034">
    <property type="entry name" value="Cytochrom_C"/>
    <property type="match status" value="1"/>
</dbReference>
<organism evidence="9 10">
    <name type="scientific">Benzoatithermus flavus</name>
    <dbReference type="NCBI Taxonomy" id="3108223"/>
    <lineage>
        <taxon>Bacteria</taxon>
        <taxon>Pseudomonadati</taxon>
        <taxon>Pseudomonadota</taxon>
        <taxon>Alphaproteobacteria</taxon>
        <taxon>Geminicoccales</taxon>
        <taxon>Geminicoccaceae</taxon>
        <taxon>Benzoatithermus</taxon>
    </lineage>
</organism>
<evidence type="ECO:0000256" key="3">
    <source>
        <dbReference type="ARBA" id="ARBA00022723"/>
    </source>
</evidence>
<feature type="signal peptide" evidence="7">
    <location>
        <begin position="1"/>
        <end position="20"/>
    </location>
</feature>
<dbReference type="RefSeq" id="WP_418157544.1">
    <property type="nucleotide sequence ID" value="NZ_JBBLZC010000001.1"/>
</dbReference>
<keyword evidence="4" id="KW-0249">Electron transport</keyword>